<dbReference type="InterPro" id="IPR000641">
    <property type="entry name" value="CbxX/CfxQ"/>
</dbReference>
<dbReference type="InterPro" id="IPR041627">
    <property type="entry name" value="AAA_lid_6"/>
</dbReference>
<dbReference type="InterPro" id="IPR027417">
    <property type="entry name" value="P-loop_NTPase"/>
</dbReference>
<dbReference type="SUPFAM" id="SSF52540">
    <property type="entry name" value="P-loop containing nucleoside triphosphate hydrolases"/>
    <property type="match status" value="1"/>
</dbReference>
<keyword evidence="5" id="KW-0067">ATP-binding</keyword>
<dbReference type="NCBIfam" id="TIGR03922">
    <property type="entry name" value="T7SS_EccA"/>
    <property type="match status" value="1"/>
</dbReference>
<reference evidence="7 8" key="1">
    <citation type="submission" date="2011-05" db="EMBL/GenBank/DDBJ databases">
        <title>Whole genome shotgun sequence of Gordonia alkanivorans NBRC 16433.</title>
        <authorList>
            <person name="Hosoyama A."/>
            <person name="Nakamura S."/>
            <person name="Takarada H."/>
            <person name="Tsuchikane K."/>
            <person name="Yamazaki S."/>
            <person name="Fujita N."/>
        </authorList>
    </citation>
    <scope>NUCLEOTIDE SEQUENCE [LARGE SCALE GENOMIC DNA]</scope>
    <source>
        <strain evidence="7 8">NBRC 16433</strain>
    </source>
</reference>
<dbReference type="InterPro" id="IPR003959">
    <property type="entry name" value="ATPase_AAA_core"/>
</dbReference>
<dbReference type="InterPro" id="IPR003593">
    <property type="entry name" value="AAA+_ATPase"/>
</dbReference>
<dbReference type="Gene3D" id="1.25.40.10">
    <property type="entry name" value="Tetratricopeptide repeat domain"/>
    <property type="match status" value="1"/>
</dbReference>
<feature type="domain" description="AAA+ ATPase" evidence="6">
    <location>
        <begin position="363"/>
        <end position="504"/>
    </location>
</feature>
<comment type="caution">
    <text evidence="7">The sequence shown here is derived from an EMBL/GenBank/DDBJ whole genome shotgun (WGS) entry which is preliminary data.</text>
</comment>
<keyword evidence="4" id="KW-0547">Nucleotide-binding</keyword>
<dbReference type="Pfam" id="PF17866">
    <property type="entry name" value="AAA_lid_6"/>
    <property type="match status" value="1"/>
</dbReference>
<dbReference type="PRINTS" id="PR00819">
    <property type="entry name" value="CBXCFQXSUPER"/>
</dbReference>
<evidence type="ECO:0000256" key="5">
    <source>
        <dbReference type="ARBA" id="ARBA00022840"/>
    </source>
</evidence>
<dbReference type="Pfam" id="PF00004">
    <property type="entry name" value="AAA"/>
    <property type="match status" value="1"/>
</dbReference>
<dbReference type="Proteomes" id="UP000003558">
    <property type="component" value="Unassembled WGS sequence"/>
</dbReference>
<dbReference type="Pfam" id="PF21545">
    <property type="entry name" value="T7SS_EccA1_N"/>
    <property type="match status" value="1"/>
</dbReference>
<dbReference type="SUPFAM" id="SSF48452">
    <property type="entry name" value="TPR-like"/>
    <property type="match status" value="1"/>
</dbReference>
<dbReference type="InterPro" id="IPR023835">
    <property type="entry name" value="T7SS_EccA"/>
</dbReference>
<dbReference type="GO" id="GO:0005737">
    <property type="term" value="C:cytoplasm"/>
    <property type="evidence" value="ECO:0007669"/>
    <property type="project" value="UniProtKB-SubCell"/>
</dbReference>
<comment type="similarity">
    <text evidence="2">Belongs to the CbxX/CfxQ family.</text>
</comment>
<dbReference type="PANTHER" id="PTHR43392">
    <property type="entry name" value="AAA-TYPE ATPASE FAMILY PROTEIN / ANKYRIN REPEAT FAMILY PROTEIN"/>
    <property type="match status" value="1"/>
</dbReference>
<dbReference type="GO" id="GO:0016887">
    <property type="term" value="F:ATP hydrolysis activity"/>
    <property type="evidence" value="ECO:0007669"/>
    <property type="project" value="InterPro"/>
</dbReference>
<keyword evidence="3" id="KW-0963">Cytoplasm</keyword>
<protein>
    <recommendedName>
        <fullName evidence="6">AAA+ ATPase domain-containing protein</fullName>
    </recommendedName>
</protein>
<dbReference type="CDD" id="cd00009">
    <property type="entry name" value="AAA"/>
    <property type="match status" value="1"/>
</dbReference>
<dbReference type="eggNOG" id="COG0464">
    <property type="taxonomic scope" value="Bacteria"/>
</dbReference>
<dbReference type="Gene3D" id="3.40.50.300">
    <property type="entry name" value="P-loop containing nucleotide triphosphate hydrolases"/>
    <property type="match status" value="1"/>
</dbReference>
<comment type="subcellular location">
    <subcellularLocation>
        <location evidence="1">Cytoplasm</location>
    </subcellularLocation>
</comment>
<dbReference type="Gene3D" id="1.10.8.60">
    <property type="match status" value="1"/>
</dbReference>
<evidence type="ECO:0000256" key="4">
    <source>
        <dbReference type="ARBA" id="ARBA00022741"/>
    </source>
</evidence>
<dbReference type="GO" id="GO:0005524">
    <property type="term" value="F:ATP binding"/>
    <property type="evidence" value="ECO:0007669"/>
    <property type="project" value="UniProtKB-KW"/>
</dbReference>
<gene>
    <name evidence="7" type="ORF">GOALK_050_01840</name>
</gene>
<dbReference type="SMART" id="SM00382">
    <property type="entry name" value="AAA"/>
    <property type="match status" value="1"/>
</dbReference>
<evidence type="ECO:0000256" key="1">
    <source>
        <dbReference type="ARBA" id="ARBA00004496"/>
    </source>
</evidence>
<dbReference type="FunFam" id="3.40.50.300:FF:000216">
    <property type="entry name" value="Type VII secretion ATPase EccA"/>
    <property type="match status" value="1"/>
</dbReference>
<proteinExistence type="inferred from homology"/>
<sequence>MRRTPPPRGGTTLTQGDEMADVRKARALFELGVLSLNIPVDGQEPINNPAQAAKAFTRATEWDPSLGDAWIGRLACGDTSDEVLLGLYRARATIGAEQRRLGLPPGTIAGRWDTGLYIEYPAINAVDATAAYASSLIRGADHTGAEEALDEVPPAHRLPIVEFVRAHLHFKTQRWPDVLTALTRSDRWGDTVMQSVADYMAGSACVSLGMLGEGMRRLQNAIDGPIAACSTSAMYAYALALRQQGHEEKAKAMLEQVYARNPAHTAAVQALQSPSIRLAVTTPEQIAARTDPWDPASVPDRTETLVSRDVSDGVAENELVTDARRELDEQIGLESVKQQVAKLQSAATLARVRADRGLSTSARSLHLAFTGPPGTGKTTVARIVAKIYCGLGFIKSDKVVEATRRDLVGEHLGSTAIKTSALIDSAMDGVLFIDEAYTLIQKGLSGGDAFGREAVDTLLARMEDDRDRLVVIIAGYDSEIDRFLAANDGLSSRFARRVRFDSYTPQELAQIGEFIARKRDSVLTPEAVAELEQACAPLYHDVRGDDGGTRRATDLAGNGRFIRNIVEAAEEEREFRLSSAGDLASLSADDLMRIELDDIRSAISGVLSGLRR</sequence>
<dbReference type="InterPro" id="IPR049078">
    <property type="entry name" value="T7SS_EccA1-like_N"/>
</dbReference>
<organism evidence="7 8">
    <name type="scientific">Gordonia alkanivorans NBRC 16433</name>
    <dbReference type="NCBI Taxonomy" id="1027371"/>
    <lineage>
        <taxon>Bacteria</taxon>
        <taxon>Bacillati</taxon>
        <taxon>Actinomycetota</taxon>
        <taxon>Actinomycetes</taxon>
        <taxon>Mycobacteriales</taxon>
        <taxon>Gordoniaceae</taxon>
        <taxon>Gordonia</taxon>
    </lineage>
</organism>
<evidence type="ECO:0000313" key="7">
    <source>
        <dbReference type="EMBL" id="GAA12330.1"/>
    </source>
</evidence>
<evidence type="ECO:0000313" key="8">
    <source>
        <dbReference type="Proteomes" id="UP000003558"/>
    </source>
</evidence>
<dbReference type="AlphaFoldDB" id="F9VUP1"/>
<name>F9VUP1_9ACTN</name>
<dbReference type="InterPro" id="IPR050773">
    <property type="entry name" value="CbxX/CfxQ_RuBisCO_ESX"/>
</dbReference>
<accession>F9VUP1</accession>
<dbReference type="InterPro" id="IPR011990">
    <property type="entry name" value="TPR-like_helical_dom_sf"/>
</dbReference>
<evidence type="ECO:0000259" key="6">
    <source>
        <dbReference type="SMART" id="SM00382"/>
    </source>
</evidence>
<evidence type="ECO:0000256" key="2">
    <source>
        <dbReference type="ARBA" id="ARBA00010378"/>
    </source>
</evidence>
<dbReference type="STRING" id="1027371.GOALK_050_01840"/>
<dbReference type="EMBL" id="BACI01000050">
    <property type="protein sequence ID" value="GAA12330.1"/>
    <property type="molecule type" value="Genomic_DNA"/>
</dbReference>
<dbReference type="PANTHER" id="PTHR43392:SF2">
    <property type="entry name" value="AAA-TYPE ATPASE FAMILY PROTEIN _ ANKYRIN REPEAT FAMILY PROTEIN"/>
    <property type="match status" value="1"/>
</dbReference>
<evidence type="ECO:0000256" key="3">
    <source>
        <dbReference type="ARBA" id="ARBA00022490"/>
    </source>
</evidence>